<organism evidence="8 9">
    <name type="scientific">Liquorilactobacillus hordei</name>
    <dbReference type="NCBI Taxonomy" id="468911"/>
    <lineage>
        <taxon>Bacteria</taxon>
        <taxon>Bacillati</taxon>
        <taxon>Bacillota</taxon>
        <taxon>Bacilli</taxon>
        <taxon>Lactobacillales</taxon>
        <taxon>Lactobacillaceae</taxon>
        <taxon>Liquorilactobacillus</taxon>
    </lineage>
</organism>
<dbReference type="Pfam" id="PF00155">
    <property type="entry name" value="Aminotran_1_2"/>
    <property type="match status" value="1"/>
</dbReference>
<dbReference type="PROSITE" id="PS00105">
    <property type="entry name" value="AA_TRANSFER_CLASS_1"/>
    <property type="match status" value="1"/>
</dbReference>
<evidence type="ECO:0000313" key="8">
    <source>
        <dbReference type="EMBL" id="AUJ30172.1"/>
    </source>
</evidence>
<evidence type="ECO:0000256" key="4">
    <source>
        <dbReference type="ARBA" id="ARBA00022679"/>
    </source>
</evidence>
<comment type="cofactor">
    <cofactor evidence="1 6">
        <name>pyridoxal 5'-phosphate</name>
        <dbReference type="ChEBI" id="CHEBI:597326"/>
    </cofactor>
</comment>
<dbReference type="EC" id="2.6.1.-" evidence="6"/>
<sequence length="392" mass="44054">MRLENELLSLLDKNLLEVEPSLIRKFDDEISKIPGIVKLTLGEPYFNTPDHIKMAGIKAIIDNQTHYAPNRGIAELREAISEYLQCHYAVSYNPENQIIVTNGATEAISTAMNSFLGQGDVVLCPSPAFGLYRNLAKINGAKYIEIDTENDNYKLTPEKLKSYLNKYQASVKILVLNYPNNPTGVSYSEIEIKELADVLKKYSIFVLSDEIYSELVYQKKHVSIAYYLPEQTLLVNGVSKSYAMTGWRVGYLCGPRKIITNLTKLHQANVATIGTINMIAATEGLINGENDIKKMRAEYEKKKKFVCECLKKIGYSFIPADGAFYVYVKIPHDFQGSSIDYARVLAKKAHVAVIPGAAFAKEDQKYFRISYAASDDNLTSAMKRLEKFMKDG</sequence>
<dbReference type="KEGG" id="lhw:BSQ49_08205"/>
<evidence type="ECO:0000256" key="5">
    <source>
        <dbReference type="ARBA" id="ARBA00022898"/>
    </source>
</evidence>
<dbReference type="AlphaFoldDB" id="A0A3S6QQ30"/>
<reference evidence="8 9" key="1">
    <citation type="submission" date="2016-11" db="EMBL/GenBank/DDBJ databases">
        <title>Interaction between Lactobacillus species and yeast in water kefir.</title>
        <authorList>
            <person name="Behr J."/>
            <person name="Xu D."/>
            <person name="Vogel R.F."/>
        </authorList>
    </citation>
    <scope>NUCLEOTIDE SEQUENCE [LARGE SCALE GENOMIC DNA]</scope>
    <source>
        <strain evidence="8 9">TMW 1.1822</strain>
    </source>
</reference>
<dbReference type="InterPro" id="IPR015424">
    <property type="entry name" value="PyrdxlP-dep_Trfase"/>
</dbReference>
<dbReference type="PANTHER" id="PTHR46383:SF4">
    <property type="entry name" value="AMINOTRANSFERASE"/>
    <property type="match status" value="1"/>
</dbReference>
<dbReference type="InterPro" id="IPR015421">
    <property type="entry name" value="PyrdxlP-dep_Trfase_major"/>
</dbReference>
<name>A0A3S6QQ30_9LACO</name>
<dbReference type="PANTHER" id="PTHR46383">
    <property type="entry name" value="ASPARTATE AMINOTRANSFERASE"/>
    <property type="match status" value="1"/>
</dbReference>
<dbReference type="InterPro" id="IPR004838">
    <property type="entry name" value="NHTrfase_class1_PyrdxlP-BS"/>
</dbReference>
<dbReference type="GO" id="GO:0008483">
    <property type="term" value="F:transaminase activity"/>
    <property type="evidence" value="ECO:0007669"/>
    <property type="project" value="UniProtKB-KW"/>
</dbReference>
<evidence type="ECO:0000256" key="1">
    <source>
        <dbReference type="ARBA" id="ARBA00001933"/>
    </source>
</evidence>
<keyword evidence="3 6" id="KW-0032">Aminotransferase</keyword>
<dbReference type="InterPro" id="IPR004839">
    <property type="entry name" value="Aminotransferase_I/II_large"/>
</dbReference>
<dbReference type="SUPFAM" id="SSF53383">
    <property type="entry name" value="PLP-dependent transferases"/>
    <property type="match status" value="1"/>
</dbReference>
<evidence type="ECO:0000256" key="2">
    <source>
        <dbReference type="ARBA" id="ARBA00007441"/>
    </source>
</evidence>
<keyword evidence="4 6" id="KW-0808">Transferase</keyword>
<keyword evidence="5" id="KW-0663">Pyridoxal phosphate</keyword>
<dbReference type="CDD" id="cd00609">
    <property type="entry name" value="AAT_like"/>
    <property type="match status" value="1"/>
</dbReference>
<dbReference type="Gene3D" id="3.90.1150.10">
    <property type="entry name" value="Aspartate Aminotransferase, domain 1"/>
    <property type="match status" value="1"/>
</dbReference>
<dbReference type="Proteomes" id="UP000314960">
    <property type="component" value="Chromosome"/>
</dbReference>
<proteinExistence type="inferred from homology"/>
<comment type="similarity">
    <text evidence="2 6">Belongs to the class-I pyridoxal-phosphate-dependent aminotransferase family.</text>
</comment>
<dbReference type="InterPro" id="IPR015422">
    <property type="entry name" value="PyrdxlP-dep_Trfase_small"/>
</dbReference>
<accession>A0A3S6QQ30</accession>
<evidence type="ECO:0000259" key="7">
    <source>
        <dbReference type="Pfam" id="PF00155"/>
    </source>
</evidence>
<protein>
    <recommendedName>
        <fullName evidence="6">Aminotransferase</fullName>
        <ecNumber evidence="6">2.6.1.-</ecNumber>
    </recommendedName>
</protein>
<evidence type="ECO:0000256" key="6">
    <source>
        <dbReference type="RuleBase" id="RU000481"/>
    </source>
</evidence>
<dbReference type="EMBL" id="CP018176">
    <property type="protein sequence ID" value="AUJ30172.1"/>
    <property type="molecule type" value="Genomic_DNA"/>
</dbReference>
<dbReference type="InterPro" id="IPR050596">
    <property type="entry name" value="AspAT/PAT-like"/>
</dbReference>
<evidence type="ECO:0000256" key="3">
    <source>
        <dbReference type="ARBA" id="ARBA00022576"/>
    </source>
</evidence>
<dbReference type="GO" id="GO:0030170">
    <property type="term" value="F:pyridoxal phosphate binding"/>
    <property type="evidence" value="ECO:0007669"/>
    <property type="project" value="InterPro"/>
</dbReference>
<feature type="domain" description="Aminotransferase class I/classII large" evidence="7">
    <location>
        <begin position="36"/>
        <end position="385"/>
    </location>
</feature>
<gene>
    <name evidence="8" type="ORF">BSQ49_08205</name>
</gene>
<dbReference type="Gene3D" id="3.40.640.10">
    <property type="entry name" value="Type I PLP-dependent aspartate aminotransferase-like (Major domain)"/>
    <property type="match status" value="1"/>
</dbReference>
<evidence type="ECO:0000313" key="9">
    <source>
        <dbReference type="Proteomes" id="UP000314960"/>
    </source>
</evidence>
<dbReference type="GO" id="GO:0006520">
    <property type="term" value="P:amino acid metabolic process"/>
    <property type="evidence" value="ECO:0007669"/>
    <property type="project" value="InterPro"/>
</dbReference>